<reference evidence="1 2" key="1">
    <citation type="journal article" date="2021" name="Nat. Commun.">
        <title>Genetic determinants of endophytism in the Arabidopsis root mycobiome.</title>
        <authorList>
            <person name="Mesny F."/>
            <person name="Miyauchi S."/>
            <person name="Thiergart T."/>
            <person name="Pickel B."/>
            <person name="Atanasova L."/>
            <person name="Karlsson M."/>
            <person name="Huettel B."/>
            <person name="Barry K.W."/>
            <person name="Haridas S."/>
            <person name="Chen C."/>
            <person name="Bauer D."/>
            <person name="Andreopoulos W."/>
            <person name="Pangilinan J."/>
            <person name="LaButti K."/>
            <person name="Riley R."/>
            <person name="Lipzen A."/>
            <person name="Clum A."/>
            <person name="Drula E."/>
            <person name="Henrissat B."/>
            <person name="Kohler A."/>
            <person name="Grigoriev I.V."/>
            <person name="Martin F.M."/>
            <person name="Hacquard S."/>
        </authorList>
    </citation>
    <scope>NUCLEOTIDE SEQUENCE [LARGE SCALE GENOMIC DNA]</scope>
    <source>
        <strain evidence="1 2">MPI-SDFR-AT-0079</strain>
    </source>
</reference>
<comment type="caution">
    <text evidence="1">The sequence shown here is derived from an EMBL/GenBank/DDBJ whole genome shotgun (WGS) entry which is preliminary data.</text>
</comment>
<organism evidence="1 2">
    <name type="scientific">Chaetomium tenue</name>
    <dbReference type="NCBI Taxonomy" id="1854479"/>
    <lineage>
        <taxon>Eukaryota</taxon>
        <taxon>Fungi</taxon>
        <taxon>Dikarya</taxon>
        <taxon>Ascomycota</taxon>
        <taxon>Pezizomycotina</taxon>
        <taxon>Sordariomycetes</taxon>
        <taxon>Sordariomycetidae</taxon>
        <taxon>Sordariales</taxon>
        <taxon>Chaetomiaceae</taxon>
        <taxon>Chaetomium</taxon>
    </lineage>
</organism>
<evidence type="ECO:0000313" key="1">
    <source>
        <dbReference type="EMBL" id="KAH6623272.1"/>
    </source>
</evidence>
<dbReference type="EMBL" id="JAGIZQ010000006">
    <property type="protein sequence ID" value="KAH6623272.1"/>
    <property type="molecule type" value="Genomic_DNA"/>
</dbReference>
<accession>A0ACB7P098</accession>
<gene>
    <name evidence="1" type="ORF">F5144DRAFT_595472</name>
</gene>
<sequence length="984" mass="108115">MATRYPPPEDHARPPTNDMATAAGHAENSTDVDTESLGPLMPGTGQATLSGLAKETAGAPREEFPPGGGTVRESWVSYASTAASRDSVVPSLFSVRASTISAATRYSVRQSSIESPISATSPMDQEHRKGSYPRDRYFCTFCDADFSSKTEWKAHEFEFHNRRERYLCRSCPAVFSEAVRFADHLKANHGVESIEAPPEPTEYRQTRSAWGCGFCGAAISSRNEYLEHVGEHYDEGKQKSEWLHTLVIEGLLQQPKVAFAWMALVAREEQSRGAKLQFLWDSDTTGRATDERESHGLQDMLELFPAGDQNADEVVKVAYNSAQIRLNTNISDDLMSKLGVGSPEAMSSNPTQRPFQSPLELQPTEQEVTNDVVSPISPLPAPLRPPTAPPRLSHPLPPGLQLKSRPLETISTPSSSGPLGRGLPTLSLPLRPSSKALRRIESSRSLSPAKQIEDAKALGRPAVATLPLLGSSGAPPISLRRAGDLQPRLSATPEESSSTIDQRQALSTALSVKPHTSSSTLSTHTKDDSLGFGDSTGEAVSDDSLSEPDSWLESGGIPTATKVWRQSFQRTVDRGMTRLWVRYSHDWDALVRQCVGDASGDSGQYRESSGRVRKCASSRYATSNSLRPNARLFGQDEEDEGEEGEGYPAPSPMSKRNSGSAKRFACPFRKHDPFTYNVQDHEVCAIRSWSAISRLKEHLYRRHYKIHCQRCKRTFNEARELADHEMLVTGCEVVDTIPPGDITAYQEKQLKSRKHTTRRQTDEEKWRDIYRLLFPNEQIPSPYPEAAEDMGPTTAESSVSFNFQHFLLSEMPTLFTRTAEEHAGRHLQAHDELALGAIPRIIEDALHKAFRAWEARGSELPAGEASVALMSFLPETPGSSAYNFGQSTAYQTPQSAVTTDHNLSQSQFSNPNFSVEAPHGHIANPDDSGFVDDTFFAPEPLLDLNNFAPQYERGGWEPGLGIMGGGAFGADLNTGGHYQGFRGG</sequence>
<protein>
    <submittedName>
        <fullName evidence="1">Uncharacterized protein</fullName>
    </submittedName>
</protein>
<keyword evidence="2" id="KW-1185">Reference proteome</keyword>
<name>A0ACB7P098_9PEZI</name>
<dbReference type="Proteomes" id="UP000724584">
    <property type="component" value="Unassembled WGS sequence"/>
</dbReference>
<proteinExistence type="predicted"/>
<evidence type="ECO:0000313" key="2">
    <source>
        <dbReference type="Proteomes" id="UP000724584"/>
    </source>
</evidence>